<accession>A0A5D2IAV0</accession>
<keyword evidence="3" id="KW-1185">Reference proteome</keyword>
<dbReference type="Proteomes" id="UP000322667">
    <property type="component" value="Chromosome D12"/>
</dbReference>
<feature type="transmembrane region" description="Helical" evidence="1">
    <location>
        <begin position="28"/>
        <end position="48"/>
    </location>
</feature>
<reference evidence="2 3" key="1">
    <citation type="submission" date="2019-07" db="EMBL/GenBank/DDBJ databases">
        <title>WGS assembly of Gossypium tomentosum.</title>
        <authorList>
            <person name="Chen Z.J."/>
            <person name="Sreedasyam A."/>
            <person name="Ando A."/>
            <person name="Song Q."/>
            <person name="De L."/>
            <person name="Hulse-Kemp A."/>
            <person name="Ding M."/>
            <person name="Ye W."/>
            <person name="Kirkbride R."/>
            <person name="Jenkins J."/>
            <person name="Plott C."/>
            <person name="Lovell J."/>
            <person name="Lin Y.-M."/>
            <person name="Vaughn R."/>
            <person name="Liu B."/>
            <person name="Li W."/>
            <person name="Simpson S."/>
            <person name="Scheffler B."/>
            <person name="Saski C."/>
            <person name="Grover C."/>
            <person name="Hu G."/>
            <person name="Conover J."/>
            <person name="Carlson J."/>
            <person name="Shu S."/>
            <person name="Boston L."/>
            <person name="Williams M."/>
            <person name="Peterson D."/>
            <person name="Mcgee K."/>
            <person name="Jones D."/>
            <person name="Wendel J."/>
            <person name="Stelly D."/>
            <person name="Grimwood J."/>
            <person name="Schmutz J."/>
        </authorList>
    </citation>
    <scope>NUCLEOTIDE SEQUENCE [LARGE SCALE GENOMIC DNA]</scope>
    <source>
        <strain evidence="2">7179.01</strain>
    </source>
</reference>
<keyword evidence="1" id="KW-0472">Membrane</keyword>
<dbReference type="AlphaFoldDB" id="A0A5D2IAV0"/>
<name>A0A5D2IAV0_GOSTO</name>
<dbReference type="EMBL" id="CM017634">
    <property type="protein sequence ID" value="TYH39019.1"/>
    <property type="molecule type" value="Genomic_DNA"/>
</dbReference>
<keyword evidence="1" id="KW-0812">Transmembrane</keyword>
<keyword evidence="1" id="KW-1133">Transmembrane helix</keyword>
<organism evidence="2 3">
    <name type="scientific">Gossypium tomentosum</name>
    <name type="common">Hawaiian cotton</name>
    <name type="synonym">Gossypium sandvicense</name>
    <dbReference type="NCBI Taxonomy" id="34277"/>
    <lineage>
        <taxon>Eukaryota</taxon>
        <taxon>Viridiplantae</taxon>
        <taxon>Streptophyta</taxon>
        <taxon>Embryophyta</taxon>
        <taxon>Tracheophyta</taxon>
        <taxon>Spermatophyta</taxon>
        <taxon>Magnoliopsida</taxon>
        <taxon>eudicotyledons</taxon>
        <taxon>Gunneridae</taxon>
        <taxon>Pentapetalae</taxon>
        <taxon>rosids</taxon>
        <taxon>malvids</taxon>
        <taxon>Malvales</taxon>
        <taxon>Malvaceae</taxon>
        <taxon>Malvoideae</taxon>
        <taxon>Gossypium</taxon>
    </lineage>
</organism>
<evidence type="ECO:0008006" key="4">
    <source>
        <dbReference type="Google" id="ProtNLM"/>
    </source>
</evidence>
<sequence>MCACIYNILVSLLRMACRGCLECLLKLLNFLMTVAGLAMVGYGFYLFVKYKDAADTVMLFSPVGSDQDLIHIGRLCLFHLVYLIIYQKHGVSSQYLPIIRFFLSYFKIWLRKIALHSLPLNM</sequence>
<evidence type="ECO:0000256" key="1">
    <source>
        <dbReference type="SAM" id="Phobius"/>
    </source>
</evidence>
<gene>
    <name evidence="2" type="ORF">ES332_D12G150900v1</name>
</gene>
<evidence type="ECO:0000313" key="2">
    <source>
        <dbReference type="EMBL" id="TYH39019.1"/>
    </source>
</evidence>
<protein>
    <recommendedName>
        <fullName evidence="4">Tobamovirus multiplication protein 2A</fullName>
    </recommendedName>
</protein>
<evidence type="ECO:0000313" key="3">
    <source>
        <dbReference type="Proteomes" id="UP000322667"/>
    </source>
</evidence>
<proteinExistence type="predicted"/>
<feature type="transmembrane region" description="Helical" evidence="1">
    <location>
        <begin position="69"/>
        <end position="86"/>
    </location>
</feature>